<evidence type="ECO:0000313" key="1">
    <source>
        <dbReference type="EMBL" id="KAH7854824.1"/>
    </source>
</evidence>
<proteinExistence type="predicted"/>
<sequence>MAPQNGEKWSRPGRKSWSGGSSNSTATLRGTVPNDTAAPTSAPQIDASTPLSASSPSTNMSVVGAHSTSQQRTRVRGPTLGKGVRREIVSRNRERLSVYVLISMQLFGGKNATKLSNEIGSQIRSMCPIQGFAQTWKQVDSTRKEAIMQLDKFKVTEKESVLGEDIEEGNEHTDLIEEAFNVKANLRYKEWKHNMGSHYWKMKDADKVDPYQHPYRGISMDGWKWLIDNIFTDKDWTGRKATGKQNRSFLPPGHTLGSKSLVAAMTISSEKKSGRRSKRGVRQRNKKGARSERRKGDERRRRSKGGTMSVRSSKRGMRRQQDDRMRMRQGCKEKSMCLSH</sequence>
<reference evidence="1 2" key="1">
    <citation type="journal article" date="2021" name="Hortic Res">
        <title>High-quality reference genome and annotation aids understanding of berry development for evergreen blueberry (Vaccinium darrowii).</title>
        <authorList>
            <person name="Yu J."/>
            <person name="Hulse-Kemp A.M."/>
            <person name="Babiker E."/>
            <person name="Staton M."/>
        </authorList>
    </citation>
    <scope>NUCLEOTIDE SEQUENCE [LARGE SCALE GENOMIC DNA]</scope>
    <source>
        <strain evidence="2">cv. NJ 8807/NJ 8810</strain>
        <tissue evidence="1">Young leaf</tissue>
    </source>
</reference>
<dbReference type="EMBL" id="CM037161">
    <property type="protein sequence ID" value="KAH7854824.1"/>
    <property type="molecule type" value="Genomic_DNA"/>
</dbReference>
<protein>
    <submittedName>
        <fullName evidence="1">Uncharacterized protein</fullName>
    </submittedName>
</protein>
<comment type="caution">
    <text evidence="1">The sequence shown here is derived from an EMBL/GenBank/DDBJ whole genome shotgun (WGS) entry which is preliminary data.</text>
</comment>
<evidence type="ECO:0000313" key="2">
    <source>
        <dbReference type="Proteomes" id="UP000828048"/>
    </source>
</evidence>
<dbReference type="Proteomes" id="UP000828048">
    <property type="component" value="Chromosome 11"/>
</dbReference>
<organism evidence="1 2">
    <name type="scientific">Vaccinium darrowii</name>
    <dbReference type="NCBI Taxonomy" id="229202"/>
    <lineage>
        <taxon>Eukaryota</taxon>
        <taxon>Viridiplantae</taxon>
        <taxon>Streptophyta</taxon>
        <taxon>Embryophyta</taxon>
        <taxon>Tracheophyta</taxon>
        <taxon>Spermatophyta</taxon>
        <taxon>Magnoliopsida</taxon>
        <taxon>eudicotyledons</taxon>
        <taxon>Gunneridae</taxon>
        <taxon>Pentapetalae</taxon>
        <taxon>asterids</taxon>
        <taxon>Ericales</taxon>
        <taxon>Ericaceae</taxon>
        <taxon>Vaccinioideae</taxon>
        <taxon>Vaccinieae</taxon>
        <taxon>Vaccinium</taxon>
    </lineage>
</organism>
<gene>
    <name evidence="1" type="ORF">Vadar_018145</name>
</gene>
<accession>A0ACB7YNV2</accession>
<keyword evidence="2" id="KW-1185">Reference proteome</keyword>
<name>A0ACB7YNV2_9ERIC</name>